<dbReference type="OMA" id="FRENQND"/>
<dbReference type="KEGG" id="lak:106171930"/>
<feature type="domain" description="F-box" evidence="2">
    <location>
        <begin position="87"/>
        <end position="133"/>
    </location>
</feature>
<dbReference type="RefSeq" id="XP_013407918.1">
    <property type="nucleotide sequence ID" value="XM_013552464.1"/>
</dbReference>
<accession>A0A1S3JCL6</accession>
<protein>
    <submittedName>
        <fullName evidence="4 5">Uncharacterized protein LOC106171930</fullName>
    </submittedName>
</protein>
<dbReference type="SMART" id="SM00256">
    <property type="entry name" value="FBOX"/>
    <property type="match status" value="1"/>
</dbReference>
<dbReference type="PANTHER" id="PTHR16008">
    <property type="entry name" value="F-BOX ONLY PROTEIN 4"/>
    <property type="match status" value="1"/>
</dbReference>
<dbReference type="GO" id="GO:0031146">
    <property type="term" value="P:SCF-dependent proteasomal ubiquitin-dependent protein catabolic process"/>
    <property type="evidence" value="ECO:0007669"/>
    <property type="project" value="InterPro"/>
</dbReference>
<reference evidence="4 5" key="1">
    <citation type="submission" date="2025-04" db="UniProtKB">
        <authorList>
            <consortium name="RefSeq"/>
        </authorList>
    </citation>
    <scope>IDENTIFICATION</scope>
    <source>
        <tissue evidence="4 5">Gonads</tissue>
    </source>
</reference>
<dbReference type="InterPro" id="IPR039588">
    <property type="entry name" value="FBXO4"/>
</dbReference>
<gene>
    <name evidence="4 5" type="primary">LOC106171930</name>
</gene>
<dbReference type="AlphaFoldDB" id="A0A1S3JCL6"/>
<dbReference type="InterPro" id="IPR001810">
    <property type="entry name" value="F-box_dom"/>
</dbReference>
<dbReference type="GeneID" id="106171930"/>
<dbReference type="GO" id="GO:0019005">
    <property type="term" value="C:SCF ubiquitin ligase complex"/>
    <property type="evidence" value="ECO:0007669"/>
    <property type="project" value="TreeGrafter"/>
</dbReference>
<evidence type="ECO:0000313" key="4">
    <source>
        <dbReference type="RefSeq" id="XP_013407918.1"/>
    </source>
</evidence>
<name>A0A1S3JCL6_LINAN</name>
<dbReference type="PROSITE" id="PS50181">
    <property type="entry name" value="FBOX"/>
    <property type="match status" value="1"/>
</dbReference>
<evidence type="ECO:0000313" key="3">
    <source>
        <dbReference type="Proteomes" id="UP000085678"/>
    </source>
</evidence>
<organism evidence="3 5">
    <name type="scientific">Lingula anatina</name>
    <name type="common">Brachiopod</name>
    <name type="synonym">Lingula unguis</name>
    <dbReference type="NCBI Taxonomy" id="7574"/>
    <lineage>
        <taxon>Eukaryota</taxon>
        <taxon>Metazoa</taxon>
        <taxon>Spiralia</taxon>
        <taxon>Lophotrochozoa</taxon>
        <taxon>Brachiopoda</taxon>
        <taxon>Linguliformea</taxon>
        <taxon>Lingulata</taxon>
        <taxon>Lingulida</taxon>
        <taxon>Linguloidea</taxon>
        <taxon>Lingulidae</taxon>
        <taxon>Lingula</taxon>
    </lineage>
</organism>
<dbReference type="RefSeq" id="XP_013407926.1">
    <property type="nucleotide sequence ID" value="XM_013552472.1"/>
</dbReference>
<dbReference type="Proteomes" id="UP000085678">
    <property type="component" value="Unplaced"/>
</dbReference>
<dbReference type="GO" id="GO:0000209">
    <property type="term" value="P:protein polyubiquitination"/>
    <property type="evidence" value="ECO:0007669"/>
    <property type="project" value="TreeGrafter"/>
</dbReference>
<evidence type="ECO:0000313" key="5">
    <source>
        <dbReference type="RefSeq" id="XP_013407926.1"/>
    </source>
</evidence>
<dbReference type="Gene3D" id="1.20.1280.50">
    <property type="match status" value="1"/>
</dbReference>
<feature type="compositionally biased region" description="Basic and acidic residues" evidence="1">
    <location>
        <begin position="23"/>
        <end position="38"/>
    </location>
</feature>
<dbReference type="SUPFAM" id="SSF81383">
    <property type="entry name" value="F-box domain"/>
    <property type="match status" value="1"/>
</dbReference>
<dbReference type="OrthoDB" id="10024886at2759"/>
<feature type="region of interest" description="Disordered" evidence="1">
    <location>
        <begin position="16"/>
        <end position="39"/>
    </location>
</feature>
<proteinExistence type="predicted"/>
<sequence>MSVFLDFLRPRRRLQPNTLQSNNEEKAQRKNKAHKENGLHGTLPPVCVPSVTERRPPRTPTVCLASGTERKALKGRSKTKQPKEKSYFPFQRLPLDCKLKVFMFLNMIDKGRSAQVCTEWQDLLKMPSLWVDVDFTLFPLCFNANTGHTCNRDCYEQYQIRVKASMKHLAAISPVMKRFCFAFDIGDFADGWLNSVEDLILHSNFRDLTCVYLNWKETPVKPFWIEQVQYKWEKYNDYVYRHRRRGRCFVNFFDLFTSQASNIKCLALPFYWNERSVRNMARLRNLEVLILEKDYVFQIINQSHLNELLLNLPKLRKLVLEVWIPERLWPYEMTSESLQHLDISQCRGFCLKKVNMPNLETFRVTLFPTGDSSILIPDTFPCLHDVLVQGAPELKSINGLKLPNDWKLEISPQMESLYRTVCPCIRHKPSQLA</sequence>
<evidence type="ECO:0000256" key="1">
    <source>
        <dbReference type="SAM" id="MobiDB-lite"/>
    </source>
</evidence>
<dbReference type="Pfam" id="PF12937">
    <property type="entry name" value="F-box-like"/>
    <property type="match status" value="1"/>
</dbReference>
<dbReference type="PANTHER" id="PTHR16008:SF6">
    <property type="entry name" value="SI:DKEY-12E7.1"/>
    <property type="match status" value="1"/>
</dbReference>
<dbReference type="InterPro" id="IPR036047">
    <property type="entry name" value="F-box-like_dom_sf"/>
</dbReference>
<keyword evidence="3" id="KW-1185">Reference proteome</keyword>
<dbReference type="SUPFAM" id="SSF52047">
    <property type="entry name" value="RNI-like"/>
    <property type="match status" value="1"/>
</dbReference>
<evidence type="ECO:0000259" key="2">
    <source>
        <dbReference type="PROSITE" id="PS50181"/>
    </source>
</evidence>